<keyword evidence="2" id="KW-0479">Metal-binding</keyword>
<evidence type="ECO:0000313" key="8">
    <source>
        <dbReference type="Proteomes" id="UP000019487"/>
    </source>
</evidence>
<comment type="caution">
    <text evidence="7">The sequence shown here is derived from an EMBL/GenBank/DDBJ whole genome shotgun (WGS) entry which is preliminary data.</text>
</comment>
<dbReference type="Gene3D" id="1.10.630.10">
    <property type="entry name" value="Cytochrome P450"/>
    <property type="match status" value="1"/>
</dbReference>
<dbReference type="SUPFAM" id="SSF48264">
    <property type="entry name" value="Cytochrome P450"/>
    <property type="match status" value="1"/>
</dbReference>
<dbReference type="InterPro" id="IPR050121">
    <property type="entry name" value="Cytochrome_P450_monoxygenase"/>
</dbReference>
<name>W9C4Y1_SCLBF</name>
<evidence type="ECO:0000313" key="7">
    <source>
        <dbReference type="EMBL" id="ESZ89640.1"/>
    </source>
</evidence>
<dbReference type="HOGENOM" id="CLU_2135006_0_0_1"/>
<sequence>MRGEESASTINDRDLLSRFLAAQVQNPGTPPFALFSWIAGNIIAGSGTTAIVLRSLFYYLLKNPATLQNLISEFAAARRAGLLSNFPTWKETQDLRYLNACVIEAQRIHAPID</sequence>
<reference evidence="7 8" key="1">
    <citation type="journal article" date="2014" name="Genome Announc.">
        <title>Draft genome sequence of Sclerotinia borealis, a psychrophilic plant pathogenic fungus.</title>
        <authorList>
            <person name="Mardanov A.V."/>
            <person name="Beletsky A.V."/>
            <person name="Kadnikov V.V."/>
            <person name="Ignatov A.N."/>
            <person name="Ravin N.V."/>
        </authorList>
    </citation>
    <scope>NUCLEOTIDE SEQUENCE [LARGE SCALE GENOMIC DNA]</scope>
    <source>
        <strain evidence="8">F-4157</strain>
    </source>
</reference>
<proteinExistence type="predicted"/>
<feature type="transmembrane region" description="Helical" evidence="6">
    <location>
        <begin position="34"/>
        <end position="61"/>
    </location>
</feature>
<evidence type="ECO:0000256" key="6">
    <source>
        <dbReference type="SAM" id="Phobius"/>
    </source>
</evidence>
<dbReference type="Pfam" id="PF00067">
    <property type="entry name" value="p450"/>
    <property type="match status" value="1"/>
</dbReference>
<accession>W9C4Y1</accession>
<protein>
    <submittedName>
        <fullName evidence="7">TPA: cytochrome P450, putative (Eurofung)</fullName>
    </submittedName>
</protein>
<dbReference type="GO" id="GO:0005506">
    <property type="term" value="F:iron ion binding"/>
    <property type="evidence" value="ECO:0007669"/>
    <property type="project" value="InterPro"/>
</dbReference>
<evidence type="ECO:0000256" key="4">
    <source>
        <dbReference type="ARBA" id="ARBA00023004"/>
    </source>
</evidence>
<keyword evidence="3" id="KW-0560">Oxidoreductase</keyword>
<dbReference type="InterPro" id="IPR036396">
    <property type="entry name" value="Cyt_P450_sf"/>
</dbReference>
<evidence type="ECO:0000256" key="2">
    <source>
        <dbReference type="ARBA" id="ARBA00022723"/>
    </source>
</evidence>
<dbReference type="PANTHER" id="PTHR24305:SF235">
    <property type="entry name" value="CYTOCHROME P450 MONOOXYGENASE APDB-RELATED"/>
    <property type="match status" value="1"/>
</dbReference>
<dbReference type="InterPro" id="IPR001128">
    <property type="entry name" value="Cyt_P450"/>
</dbReference>
<organism evidence="7 8">
    <name type="scientific">Sclerotinia borealis (strain F-4128)</name>
    <dbReference type="NCBI Taxonomy" id="1432307"/>
    <lineage>
        <taxon>Eukaryota</taxon>
        <taxon>Fungi</taxon>
        <taxon>Dikarya</taxon>
        <taxon>Ascomycota</taxon>
        <taxon>Pezizomycotina</taxon>
        <taxon>Leotiomycetes</taxon>
        <taxon>Helotiales</taxon>
        <taxon>Sclerotiniaceae</taxon>
        <taxon>Sclerotinia</taxon>
    </lineage>
</organism>
<dbReference type="Proteomes" id="UP000019487">
    <property type="component" value="Unassembled WGS sequence"/>
</dbReference>
<dbReference type="PANTHER" id="PTHR24305">
    <property type="entry name" value="CYTOCHROME P450"/>
    <property type="match status" value="1"/>
</dbReference>
<keyword evidence="6" id="KW-0472">Membrane</keyword>
<comment type="cofactor">
    <cofactor evidence="1">
        <name>heme</name>
        <dbReference type="ChEBI" id="CHEBI:30413"/>
    </cofactor>
</comment>
<keyword evidence="5" id="KW-0843">Virulence</keyword>
<dbReference type="AlphaFoldDB" id="W9C4Y1"/>
<evidence type="ECO:0000256" key="1">
    <source>
        <dbReference type="ARBA" id="ARBA00001971"/>
    </source>
</evidence>
<keyword evidence="6" id="KW-0812">Transmembrane</keyword>
<dbReference type="GO" id="GO:0044550">
    <property type="term" value="P:secondary metabolite biosynthetic process"/>
    <property type="evidence" value="ECO:0007669"/>
    <property type="project" value="UniProtKB-ARBA"/>
</dbReference>
<dbReference type="GO" id="GO:0020037">
    <property type="term" value="F:heme binding"/>
    <property type="evidence" value="ECO:0007669"/>
    <property type="project" value="InterPro"/>
</dbReference>
<dbReference type="GO" id="GO:0004497">
    <property type="term" value="F:monooxygenase activity"/>
    <property type="evidence" value="ECO:0007669"/>
    <property type="project" value="InterPro"/>
</dbReference>
<dbReference type="GO" id="GO:0016705">
    <property type="term" value="F:oxidoreductase activity, acting on paired donors, with incorporation or reduction of molecular oxygen"/>
    <property type="evidence" value="ECO:0007669"/>
    <property type="project" value="InterPro"/>
</dbReference>
<keyword evidence="4" id="KW-0408">Iron</keyword>
<evidence type="ECO:0000256" key="5">
    <source>
        <dbReference type="ARBA" id="ARBA00023026"/>
    </source>
</evidence>
<dbReference type="EMBL" id="AYSA01000842">
    <property type="protein sequence ID" value="ESZ89640.1"/>
    <property type="molecule type" value="Genomic_DNA"/>
</dbReference>
<dbReference type="OrthoDB" id="3934656at2759"/>
<evidence type="ECO:0000256" key="3">
    <source>
        <dbReference type="ARBA" id="ARBA00023002"/>
    </source>
</evidence>
<keyword evidence="8" id="KW-1185">Reference proteome</keyword>
<gene>
    <name evidence="7" type="ORF">SBOR_9978</name>
</gene>
<keyword evidence="6" id="KW-1133">Transmembrane helix</keyword>